<dbReference type="Pfam" id="PF00248">
    <property type="entry name" value="Aldo_ket_red"/>
    <property type="match status" value="1"/>
</dbReference>
<dbReference type="AlphaFoldDB" id="I2H0C6"/>
<dbReference type="FunFam" id="3.20.20.100:FF:000004">
    <property type="entry name" value="Oxidoreductase, aldo/keto reductase"/>
    <property type="match status" value="1"/>
</dbReference>
<reference evidence="3 4" key="1">
    <citation type="journal article" date="2011" name="Proc. Natl. Acad. Sci. U.S.A.">
        <title>Evolutionary erosion of yeast sex chromosomes by mating-type switching accidents.</title>
        <authorList>
            <person name="Gordon J.L."/>
            <person name="Armisen D."/>
            <person name="Proux-Wera E."/>
            <person name="Oheigeartaigh S.S."/>
            <person name="Byrne K.P."/>
            <person name="Wolfe K.H."/>
        </authorList>
    </citation>
    <scope>NUCLEOTIDE SEQUENCE [LARGE SCALE GENOMIC DNA]</scope>
    <source>
        <strain evidence="4">ATCC 34711 / CBS 6284 / DSM 70876 / NBRC 10599 / NRRL Y-10934 / UCD 77-7</strain>
    </source>
</reference>
<dbReference type="PANTHER" id="PTHR43364:SF15">
    <property type="entry name" value="ARYL-ALCOHOL DEHYDROGENASE AAD16-RELATED"/>
    <property type="match status" value="1"/>
</dbReference>
<dbReference type="OMA" id="MPAWRFM"/>
<dbReference type="CDD" id="cd19079">
    <property type="entry name" value="AKR_EcYajO-like"/>
    <property type="match status" value="1"/>
</dbReference>
<evidence type="ECO:0000256" key="1">
    <source>
        <dbReference type="ARBA" id="ARBA00023002"/>
    </source>
</evidence>
<gene>
    <name evidence="3" type="primary">TBLA0B10110</name>
    <name evidence="3" type="ORF">TBLA_0B10110</name>
</gene>
<organism evidence="3 4">
    <name type="scientific">Henningerozyma blattae (strain ATCC 34711 / CBS 6284 / DSM 70876 / NBRC 10599 / NRRL Y-10934 / UCD 77-7)</name>
    <name type="common">Yeast</name>
    <name type="synonym">Tetrapisispora blattae</name>
    <dbReference type="NCBI Taxonomy" id="1071380"/>
    <lineage>
        <taxon>Eukaryota</taxon>
        <taxon>Fungi</taxon>
        <taxon>Dikarya</taxon>
        <taxon>Ascomycota</taxon>
        <taxon>Saccharomycotina</taxon>
        <taxon>Saccharomycetes</taxon>
        <taxon>Saccharomycetales</taxon>
        <taxon>Saccharomycetaceae</taxon>
        <taxon>Henningerozyma</taxon>
    </lineage>
</organism>
<name>I2H0C6_HENB6</name>
<dbReference type="InParanoid" id="I2H0C6"/>
<feature type="domain" description="NADP-dependent oxidoreductase" evidence="2">
    <location>
        <begin position="20"/>
        <end position="336"/>
    </location>
</feature>
<keyword evidence="4" id="KW-1185">Reference proteome</keyword>
<evidence type="ECO:0000313" key="4">
    <source>
        <dbReference type="Proteomes" id="UP000002866"/>
    </source>
</evidence>
<dbReference type="EMBL" id="HE806317">
    <property type="protein sequence ID" value="CCH59828.1"/>
    <property type="molecule type" value="Genomic_DNA"/>
</dbReference>
<evidence type="ECO:0000259" key="2">
    <source>
        <dbReference type="Pfam" id="PF00248"/>
    </source>
</evidence>
<dbReference type="SUPFAM" id="SSF51430">
    <property type="entry name" value="NAD(P)-linked oxidoreductase"/>
    <property type="match status" value="1"/>
</dbReference>
<proteinExistence type="predicted"/>
<dbReference type="GO" id="GO:0005829">
    <property type="term" value="C:cytosol"/>
    <property type="evidence" value="ECO:0007669"/>
    <property type="project" value="UniProtKB-ARBA"/>
</dbReference>
<dbReference type="FunCoup" id="I2H0C6">
    <property type="interactions" value="151"/>
</dbReference>
<dbReference type="InterPro" id="IPR036812">
    <property type="entry name" value="NAD(P)_OxRdtase_dom_sf"/>
</dbReference>
<dbReference type="STRING" id="1071380.I2H0C6"/>
<accession>I2H0C6</accession>
<sequence>MSLFQQVKFGNTGLKISPFIFGTMTFGNKKNMQWAIEEMEDAYKILKYAYDRGIRTFDTADAYANGLSETILGSFLKHYNIPRETVVIMTKVFYRVDDTIELNPTDLLFGNNEELNLRLVNQKGLSRKHILEAAKNSVRRLGTYIDVYQIHRCDHETPFEETMRALNDVVEQGYARYIGASSMLGTEFAEYQFIAEKHGWHKFVNMQTCYNLLYREDEREMLPFCKKNNVAITPWSPLQMGFLARPITEKSVRQTTDLVIKAMSLDKFSEADKEIIDRVNKLANKKNLKMATVTLAWLFKKNAFPIVGLNKESRIDDALEALKVELTEEEVKYLEEPYKPKPLFM</sequence>
<keyword evidence="1" id="KW-0560">Oxidoreductase</keyword>
<evidence type="ECO:0000313" key="3">
    <source>
        <dbReference type="EMBL" id="CCH59828.1"/>
    </source>
</evidence>
<dbReference type="InterPro" id="IPR050523">
    <property type="entry name" value="AKR_Detox_Biosynth"/>
</dbReference>
<protein>
    <recommendedName>
        <fullName evidence="2">NADP-dependent oxidoreductase domain-containing protein</fullName>
    </recommendedName>
</protein>
<dbReference type="eggNOG" id="KOG1575">
    <property type="taxonomic scope" value="Eukaryota"/>
</dbReference>
<dbReference type="Proteomes" id="UP000002866">
    <property type="component" value="Chromosome 2"/>
</dbReference>
<dbReference type="GeneID" id="14493790"/>
<dbReference type="Gene3D" id="3.20.20.100">
    <property type="entry name" value="NADP-dependent oxidoreductase domain"/>
    <property type="match status" value="1"/>
</dbReference>
<dbReference type="HOGENOM" id="CLU_023205_2_0_1"/>
<dbReference type="OrthoDB" id="48988at2759"/>
<dbReference type="GO" id="GO:0016491">
    <property type="term" value="F:oxidoreductase activity"/>
    <property type="evidence" value="ECO:0007669"/>
    <property type="project" value="UniProtKB-KW"/>
</dbReference>
<dbReference type="InterPro" id="IPR023210">
    <property type="entry name" value="NADP_OxRdtase_dom"/>
</dbReference>
<dbReference type="KEGG" id="tbl:TBLA_0B10110"/>
<dbReference type="RefSeq" id="XP_004179347.1">
    <property type="nucleotide sequence ID" value="XM_004179299.1"/>
</dbReference>
<dbReference type="PANTHER" id="PTHR43364">
    <property type="entry name" value="NADH-SPECIFIC METHYLGLYOXAL REDUCTASE-RELATED"/>
    <property type="match status" value="1"/>
</dbReference>